<reference evidence="2 3" key="1">
    <citation type="submission" date="2023-01" db="EMBL/GenBank/DDBJ databases">
        <title>Analysis of 21 Apiospora genomes using comparative genomics revels a genus with tremendous synthesis potential of carbohydrate active enzymes and secondary metabolites.</title>
        <authorList>
            <person name="Sorensen T."/>
        </authorList>
    </citation>
    <scope>NUCLEOTIDE SEQUENCE [LARGE SCALE GENOMIC DNA]</scope>
    <source>
        <strain evidence="2 3">CBS 20057</strain>
    </source>
</reference>
<gene>
    <name evidence="2" type="ORF">PG991_001017</name>
</gene>
<protein>
    <submittedName>
        <fullName evidence="2">Uncharacterized protein</fullName>
    </submittedName>
</protein>
<sequence>MRSELGSPNNSKAPSTMKSSSTISQDGGSVNSDTSSARASTITVSNASDSFASSRRSSTNAGFGPFTEPARNPFALDAADTLFAPIDWNSYRGSSVGSGPSSASGYSPRALAVDIFNNGSNNKPRLGDGSQVPSGSGVTADTRPGMMANLQPVRGQQSSERDH</sequence>
<evidence type="ECO:0000313" key="2">
    <source>
        <dbReference type="EMBL" id="KAK8037671.1"/>
    </source>
</evidence>
<evidence type="ECO:0000313" key="3">
    <source>
        <dbReference type="Proteomes" id="UP001396898"/>
    </source>
</evidence>
<feature type="compositionally biased region" description="Polar residues" evidence="1">
    <location>
        <begin position="154"/>
        <end position="163"/>
    </location>
</feature>
<feature type="compositionally biased region" description="Polar residues" evidence="1">
    <location>
        <begin position="1"/>
        <end position="44"/>
    </location>
</feature>
<name>A0ABR1SUZ3_9PEZI</name>
<comment type="caution">
    <text evidence="2">The sequence shown here is derived from an EMBL/GenBank/DDBJ whole genome shotgun (WGS) entry which is preliminary data.</text>
</comment>
<evidence type="ECO:0000256" key="1">
    <source>
        <dbReference type="SAM" id="MobiDB-lite"/>
    </source>
</evidence>
<feature type="compositionally biased region" description="Low complexity" evidence="1">
    <location>
        <begin position="45"/>
        <end position="58"/>
    </location>
</feature>
<accession>A0ABR1SUZ3</accession>
<keyword evidence="3" id="KW-1185">Reference proteome</keyword>
<dbReference type="EMBL" id="JAQQWI010000002">
    <property type="protein sequence ID" value="KAK8037671.1"/>
    <property type="molecule type" value="Genomic_DNA"/>
</dbReference>
<dbReference type="Proteomes" id="UP001396898">
    <property type="component" value="Unassembled WGS sequence"/>
</dbReference>
<feature type="region of interest" description="Disordered" evidence="1">
    <location>
        <begin position="1"/>
        <end position="71"/>
    </location>
</feature>
<feature type="region of interest" description="Disordered" evidence="1">
    <location>
        <begin position="117"/>
        <end position="163"/>
    </location>
</feature>
<proteinExistence type="predicted"/>
<organism evidence="2 3">
    <name type="scientific">Apiospora marii</name>
    <dbReference type="NCBI Taxonomy" id="335849"/>
    <lineage>
        <taxon>Eukaryota</taxon>
        <taxon>Fungi</taxon>
        <taxon>Dikarya</taxon>
        <taxon>Ascomycota</taxon>
        <taxon>Pezizomycotina</taxon>
        <taxon>Sordariomycetes</taxon>
        <taxon>Xylariomycetidae</taxon>
        <taxon>Amphisphaeriales</taxon>
        <taxon>Apiosporaceae</taxon>
        <taxon>Apiospora</taxon>
    </lineage>
</organism>